<dbReference type="STRING" id="181874.A0A409VU53"/>
<gene>
    <name evidence="2" type="ORF">CVT24_003078</name>
</gene>
<accession>A0A409VU53</accession>
<dbReference type="InterPro" id="IPR050129">
    <property type="entry name" value="Zn_alcohol_dh"/>
</dbReference>
<dbReference type="GO" id="GO:0016491">
    <property type="term" value="F:oxidoreductase activity"/>
    <property type="evidence" value="ECO:0007669"/>
    <property type="project" value="UniProtKB-KW"/>
</dbReference>
<organism evidence="2 3">
    <name type="scientific">Panaeolus cyanescens</name>
    <dbReference type="NCBI Taxonomy" id="181874"/>
    <lineage>
        <taxon>Eukaryota</taxon>
        <taxon>Fungi</taxon>
        <taxon>Dikarya</taxon>
        <taxon>Basidiomycota</taxon>
        <taxon>Agaricomycotina</taxon>
        <taxon>Agaricomycetes</taxon>
        <taxon>Agaricomycetidae</taxon>
        <taxon>Agaricales</taxon>
        <taxon>Agaricineae</taxon>
        <taxon>Galeropsidaceae</taxon>
        <taxon>Panaeolus</taxon>
    </lineage>
</organism>
<evidence type="ECO:0000313" key="2">
    <source>
        <dbReference type="EMBL" id="PPQ69802.1"/>
    </source>
</evidence>
<dbReference type="InParanoid" id="A0A409VU53"/>
<comment type="caution">
    <text evidence="2">The sequence shown here is derived from an EMBL/GenBank/DDBJ whole genome shotgun (WGS) entry which is preliminary data.</text>
</comment>
<protein>
    <submittedName>
        <fullName evidence="2">Uncharacterized protein</fullName>
    </submittedName>
</protein>
<dbReference type="Proteomes" id="UP000284842">
    <property type="component" value="Unassembled WGS sequence"/>
</dbReference>
<evidence type="ECO:0000313" key="3">
    <source>
        <dbReference type="Proteomes" id="UP000284842"/>
    </source>
</evidence>
<dbReference type="PANTHER" id="PTHR43401">
    <property type="entry name" value="L-THREONINE 3-DEHYDROGENASE"/>
    <property type="match status" value="1"/>
</dbReference>
<dbReference type="EMBL" id="NHTK01005974">
    <property type="protein sequence ID" value="PPQ69802.1"/>
    <property type="molecule type" value="Genomic_DNA"/>
</dbReference>
<evidence type="ECO:0000256" key="1">
    <source>
        <dbReference type="ARBA" id="ARBA00023002"/>
    </source>
</evidence>
<dbReference type="Gene3D" id="3.90.180.10">
    <property type="entry name" value="Medium-chain alcohol dehydrogenases, catalytic domain"/>
    <property type="match status" value="1"/>
</dbReference>
<keyword evidence="1" id="KW-0560">Oxidoreductase</keyword>
<dbReference type="PANTHER" id="PTHR43401:SF2">
    <property type="entry name" value="L-THREONINE 3-DEHYDROGENASE"/>
    <property type="match status" value="1"/>
</dbReference>
<dbReference type="Gene3D" id="3.40.50.720">
    <property type="entry name" value="NAD(P)-binding Rossmann-like Domain"/>
    <property type="match status" value="1"/>
</dbReference>
<dbReference type="OrthoDB" id="5363962at2759"/>
<keyword evidence="3" id="KW-1185">Reference proteome</keyword>
<proteinExistence type="predicted"/>
<dbReference type="AlphaFoldDB" id="A0A409VU53"/>
<sequence>MVDSQQPALPVELFGIIIDILFDKPLSVRLNCSLEVLYVKKSVDLALSPSAHNSLHTLDLNKCEVSLAEPLPTVKSLTLRKMEVPLSFILCFPNLQEFRVLRTCFTPQEIHSTPKFKPPFGITRLALDIFYKDEQDISDLRSSVLALFDFLYTQSKEHSIDPFQALRSLDVTMAEDPTFSTLPGLFQYITKLDSFYLQFIPLPAINLLKFSQTSCSLGPCKLQCHFGSGPSGPEVYVVPPITSLQLSRIVSGDRQLAIDFDVKDLVLSDADSASLDNDGPLERCRQSISGLTGGYINLEDVGKLEVHLLSEVIEPELLELQKLGKEAKAWEQAMTTAKEKEWSVVHTSYQDFDGKKWSTMKIVVASPEEVLHIVIDKESTRLDRLEPGTCVLHGLDKLNPQVSIKVLLLSAGPTGFILAQLLKQNSASRIINAANRDIKMDIAKQLNAAGDYIELDRKAPEAQWKQLKDENPYGFEFDIERR</sequence>
<reference evidence="2 3" key="1">
    <citation type="journal article" date="2018" name="Evol. Lett.">
        <title>Horizontal gene cluster transfer increased hallucinogenic mushroom diversity.</title>
        <authorList>
            <person name="Reynolds H.T."/>
            <person name="Vijayakumar V."/>
            <person name="Gluck-Thaler E."/>
            <person name="Korotkin H.B."/>
            <person name="Matheny P.B."/>
            <person name="Slot J.C."/>
        </authorList>
    </citation>
    <scope>NUCLEOTIDE SEQUENCE [LARGE SCALE GENOMIC DNA]</scope>
    <source>
        <strain evidence="2 3">2629</strain>
    </source>
</reference>
<dbReference type="SUPFAM" id="SSF51735">
    <property type="entry name" value="NAD(P)-binding Rossmann-fold domains"/>
    <property type="match status" value="1"/>
</dbReference>
<name>A0A409VU53_9AGAR</name>
<dbReference type="InterPro" id="IPR036291">
    <property type="entry name" value="NAD(P)-bd_dom_sf"/>
</dbReference>